<evidence type="ECO:0000256" key="1">
    <source>
        <dbReference type="ARBA" id="ARBA00004533"/>
    </source>
</evidence>
<keyword evidence="6 7" id="KW-0012">Acyltransferase</keyword>
<organism evidence="7 8">
    <name type="scientific">Archangium gephyra</name>
    <dbReference type="NCBI Taxonomy" id="48"/>
    <lineage>
        <taxon>Bacteria</taxon>
        <taxon>Pseudomonadati</taxon>
        <taxon>Myxococcota</taxon>
        <taxon>Myxococcia</taxon>
        <taxon>Myxococcales</taxon>
        <taxon>Cystobacterineae</taxon>
        <taxon>Archangiaceae</taxon>
        <taxon>Archangium</taxon>
    </lineage>
</organism>
<evidence type="ECO:0000256" key="5">
    <source>
        <dbReference type="ARBA" id="ARBA00023136"/>
    </source>
</evidence>
<dbReference type="InterPro" id="IPR004960">
    <property type="entry name" value="LipA_acyltrans"/>
</dbReference>
<keyword evidence="4 7" id="KW-0808">Transferase</keyword>
<sequence length="303" mass="34079">MSTITPPLKKRVKRYVRYLLLRALLVPVQLIPLSFASWLGERLGKLAFIVAGGERRKALESLRIAFPEQSEEERSKLARRSFGELGRTLLEMVRIRAFDARRHEYVEWDASSRAAMDAALARGKGVVFVTGHCGNWELLARYVALEGYAAAVVGKETSDPNTTKLLERFRTSGNLRVIWRGAPGAAKDLLRTLKTNAILGLLIDQDTKVQSVWVPFFGKLAKTPRAAADLALRTGAAPMLGFCTRIGPLKYRITMKELVVPQTREEEDVLALTAELTRGIENHIRANPAQWVWMHRRWKSPPP</sequence>
<comment type="caution">
    <text evidence="7">The sequence shown here is derived from an EMBL/GenBank/DDBJ whole genome shotgun (WGS) entry which is preliminary data.</text>
</comment>
<dbReference type="GO" id="GO:0016746">
    <property type="term" value="F:acyltransferase activity"/>
    <property type="evidence" value="ECO:0007669"/>
    <property type="project" value="UniProtKB-KW"/>
</dbReference>
<dbReference type="GO" id="GO:0005886">
    <property type="term" value="C:plasma membrane"/>
    <property type="evidence" value="ECO:0007669"/>
    <property type="project" value="UniProtKB-SubCell"/>
</dbReference>
<dbReference type="CDD" id="cd07984">
    <property type="entry name" value="LPLAT_LABLAT-like"/>
    <property type="match status" value="1"/>
</dbReference>
<protein>
    <submittedName>
        <fullName evidence="7">Lipid A biosynthesis acyltransferase</fullName>
    </submittedName>
</protein>
<comment type="subcellular location">
    <subcellularLocation>
        <location evidence="1">Cell inner membrane</location>
    </subcellularLocation>
</comment>
<evidence type="ECO:0000256" key="4">
    <source>
        <dbReference type="ARBA" id="ARBA00022679"/>
    </source>
</evidence>
<gene>
    <name evidence="7" type="ORF">DI536_23250</name>
</gene>
<dbReference type="PIRSF" id="PIRSF026649">
    <property type="entry name" value="MsbB"/>
    <property type="match status" value="1"/>
</dbReference>
<keyword evidence="3" id="KW-0997">Cell inner membrane</keyword>
<dbReference type="EMBL" id="QFQP01000022">
    <property type="protein sequence ID" value="PZR09152.1"/>
    <property type="molecule type" value="Genomic_DNA"/>
</dbReference>
<dbReference type="PANTHER" id="PTHR30606:SF10">
    <property type="entry name" value="PHOSPHATIDYLINOSITOL MANNOSIDE ACYLTRANSFERASE"/>
    <property type="match status" value="1"/>
</dbReference>
<accession>A0A2W5T261</accession>
<dbReference type="GO" id="GO:0009247">
    <property type="term" value="P:glycolipid biosynthetic process"/>
    <property type="evidence" value="ECO:0007669"/>
    <property type="project" value="UniProtKB-ARBA"/>
</dbReference>
<evidence type="ECO:0000313" key="7">
    <source>
        <dbReference type="EMBL" id="PZR09152.1"/>
    </source>
</evidence>
<keyword evidence="2" id="KW-1003">Cell membrane</keyword>
<evidence type="ECO:0000256" key="6">
    <source>
        <dbReference type="ARBA" id="ARBA00023315"/>
    </source>
</evidence>
<evidence type="ECO:0000256" key="2">
    <source>
        <dbReference type="ARBA" id="ARBA00022475"/>
    </source>
</evidence>
<name>A0A2W5T261_9BACT</name>
<reference evidence="7 8" key="1">
    <citation type="submission" date="2017-08" db="EMBL/GenBank/DDBJ databases">
        <title>Infants hospitalized years apart are colonized by the same room-sourced microbial strains.</title>
        <authorList>
            <person name="Brooks B."/>
            <person name="Olm M.R."/>
            <person name="Firek B.A."/>
            <person name="Baker R."/>
            <person name="Thomas B.C."/>
            <person name="Morowitz M.J."/>
            <person name="Banfield J.F."/>
        </authorList>
    </citation>
    <scope>NUCLEOTIDE SEQUENCE [LARGE SCALE GENOMIC DNA]</scope>
    <source>
        <strain evidence="7">S2_003_000_R2_14</strain>
    </source>
</reference>
<evidence type="ECO:0000256" key="3">
    <source>
        <dbReference type="ARBA" id="ARBA00022519"/>
    </source>
</evidence>
<proteinExistence type="predicted"/>
<dbReference type="PANTHER" id="PTHR30606">
    <property type="entry name" value="LIPID A BIOSYNTHESIS LAUROYL ACYLTRANSFERASE"/>
    <property type="match status" value="1"/>
</dbReference>
<dbReference type="Proteomes" id="UP000249061">
    <property type="component" value="Unassembled WGS sequence"/>
</dbReference>
<dbReference type="Pfam" id="PF03279">
    <property type="entry name" value="Lip_A_acyltrans"/>
    <property type="match status" value="1"/>
</dbReference>
<evidence type="ECO:0000313" key="8">
    <source>
        <dbReference type="Proteomes" id="UP000249061"/>
    </source>
</evidence>
<dbReference type="AlphaFoldDB" id="A0A2W5T261"/>
<keyword evidence="5" id="KW-0472">Membrane</keyword>